<evidence type="ECO:0000313" key="2">
    <source>
        <dbReference type="Proteomes" id="UP000003843"/>
    </source>
</evidence>
<dbReference type="EMBL" id="ACEQ02000010">
    <property type="protein sequence ID" value="EEZ75943.1"/>
    <property type="molecule type" value="Genomic_DNA"/>
</dbReference>
<reference evidence="1 2" key="1">
    <citation type="submission" date="2009-10" db="EMBL/GenBank/DDBJ databases">
        <authorList>
            <person name="Weinstock G."/>
            <person name="Sodergren E."/>
            <person name="Clifton S."/>
            <person name="Fulton L."/>
            <person name="Fulton B."/>
            <person name="Courtney L."/>
            <person name="Fronick C."/>
            <person name="Harrison M."/>
            <person name="Strong C."/>
            <person name="Farmer C."/>
            <person name="Delahaunty K."/>
            <person name="Markovic C."/>
            <person name="Hall O."/>
            <person name="Minx P."/>
            <person name="Tomlinson C."/>
            <person name="Mitreva M."/>
            <person name="Nelson J."/>
            <person name="Hou S."/>
            <person name="Wollam A."/>
            <person name="Pepin K.H."/>
            <person name="Johnson M."/>
            <person name="Bhonagiri V."/>
            <person name="Nash W.E."/>
            <person name="Warren W."/>
            <person name="Chinwalla A."/>
            <person name="Mardis E.R."/>
            <person name="Wilson R.K."/>
        </authorList>
    </citation>
    <scope>NUCLEOTIDE SEQUENCE [LARGE SCALE GENOMIC DNA]</scope>
    <source>
        <strain evidence="1 2">ATCC 23970</strain>
    </source>
</reference>
<proteinExistence type="predicted"/>
<accession>D0W910</accession>
<dbReference type="Proteomes" id="UP000003843">
    <property type="component" value="Unassembled WGS sequence"/>
</dbReference>
<evidence type="ECO:0000313" key="1">
    <source>
        <dbReference type="EMBL" id="EEZ75943.1"/>
    </source>
</evidence>
<organism evidence="1 2">
    <name type="scientific">Neisseria lactamica ATCC 23970</name>
    <dbReference type="NCBI Taxonomy" id="546265"/>
    <lineage>
        <taxon>Bacteria</taxon>
        <taxon>Pseudomonadati</taxon>
        <taxon>Pseudomonadota</taxon>
        <taxon>Betaproteobacteria</taxon>
        <taxon>Neisseriales</taxon>
        <taxon>Neisseriaceae</taxon>
        <taxon>Neisseria</taxon>
    </lineage>
</organism>
<name>D0W910_NEILA</name>
<gene>
    <name evidence="1" type="ORF">NEILACOT_04015</name>
</gene>
<comment type="caution">
    <text evidence="1">The sequence shown here is derived from an EMBL/GenBank/DDBJ whole genome shotgun (WGS) entry which is preliminary data.</text>
</comment>
<protein>
    <submittedName>
        <fullName evidence="1">Uncharacterized protein</fullName>
    </submittedName>
</protein>
<sequence length="39" mass="4579">MKMAEVGHFDGKREYAACRYFRGDFFAFFPSEPVHSPCF</sequence>
<dbReference type="AlphaFoldDB" id="D0W910"/>